<gene>
    <name evidence="2" type="ORF">VNO80_16412</name>
</gene>
<evidence type="ECO:0000256" key="1">
    <source>
        <dbReference type="SAM" id="MobiDB-lite"/>
    </source>
</evidence>
<accession>A0AAN9MQZ8</accession>
<sequence length="170" mass="19176">MNESGARSKRRRSRKGWPDFLNKESEKAKTVVAEGDSSISFSTTSTASIMTLRGTSYRSFPSLLLSRQRKSHTGHLSPFPRRAAPATLWSDEDGILAPTMRSRRLDRVVERRWDLGTNDEESKTGQVPHYTHQLAAHRTLECCDFAVAKANFALHIVCCRLVSPERRCQG</sequence>
<reference evidence="2 3" key="1">
    <citation type="submission" date="2024-01" db="EMBL/GenBank/DDBJ databases">
        <title>The genomes of 5 underutilized Papilionoideae crops provide insights into root nodulation and disease resistanc.</title>
        <authorList>
            <person name="Jiang F."/>
        </authorList>
    </citation>
    <scope>NUCLEOTIDE SEQUENCE [LARGE SCALE GENOMIC DNA]</scope>
    <source>
        <strain evidence="2">JINMINGXINNONG_FW02</strain>
        <tissue evidence="2">Leaves</tissue>
    </source>
</reference>
<dbReference type="EMBL" id="JAYMYR010000006">
    <property type="protein sequence ID" value="KAK7357129.1"/>
    <property type="molecule type" value="Genomic_DNA"/>
</dbReference>
<evidence type="ECO:0000313" key="2">
    <source>
        <dbReference type="EMBL" id="KAK7357129.1"/>
    </source>
</evidence>
<dbReference type="AlphaFoldDB" id="A0AAN9MQZ8"/>
<keyword evidence="3" id="KW-1185">Reference proteome</keyword>
<dbReference type="Proteomes" id="UP001374584">
    <property type="component" value="Unassembled WGS sequence"/>
</dbReference>
<feature type="region of interest" description="Disordered" evidence="1">
    <location>
        <begin position="1"/>
        <end position="27"/>
    </location>
</feature>
<evidence type="ECO:0000313" key="3">
    <source>
        <dbReference type="Proteomes" id="UP001374584"/>
    </source>
</evidence>
<comment type="caution">
    <text evidence="2">The sequence shown here is derived from an EMBL/GenBank/DDBJ whole genome shotgun (WGS) entry which is preliminary data.</text>
</comment>
<organism evidence="2 3">
    <name type="scientific">Phaseolus coccineus</name>
    <name type="common">Scarlet runner bean</name>
    <name type="synonym">Phaseolus multiflorus</name>
    <dbReference type="NCBI Taxonomy" id="3886"/>
    <lineage>
        <taxon>Eukaryota</taxon>
        <taxon>Viridiplantae</taxon>
        <taxon>Streptophyta</taxon>
        <taxon>Embryophyta</taxon>
        <taxon>Tracheophyta</taxon>
        <taxon>Spermatophyta</taxon>
        <taxon>Magnoliopsida</taxon>
        <taxon>eudicotyledons</taxon>
        <taxon>Gunneridae</taxon>
        <taxon>Pentapetalae</taxon>
        <taxon>rosids</taxon>
        <taxon>fabids</taxon>
        <taxon>Fabales</taxon>
        <taxon>Fabaceae</taxon>
        <taxon>Papilionoideae</taxon>
        <taxon>50 kb inversion clade</taxon>
        <taxon>NPAAA clade</taxon>
        <taxon>indigoferoid/millettioid clade</taxon>
        <taxon>Phaseoleae</taxon>
        <taxon>Phaseolus</taxon>
    </lineage>
</organism>
<name>A0AAN9MQZ8_PHACN</name>
<proteinExistence type="predicted"/>
<protein>
    <submittedName>
        <fullName evidence="2">Uncharacterized protein</fullName>
    </submittedName>
</protein>